<organism evidence="1 2">
    <name type="scientific">Prunus avium</name>
    <name type="common">Cherry</name>
    <name type="synonym">Cerasus avium</name>
    <dbReference type="NCBI Taxonomy" id="42229"/>
    <lineage>
        <taxon>Eukaryota</taxon>
        <taxon>Viridiplantae</taxon>
        <taxon>Streptophyta</taxon>
        <taxon>Embryophyta</taxon>
        <taxon>Tracheophyta</taxon>
        <taxon>Spermatophyta</taxon>
        <taxon>Magnoliopsida</taxon>
        <taxon>eudicotyledons</taxon>
        <taxon>Gunneridae</taxon>
        <taxon>Pentapetalae</taxon>
        <taxon>rosids</taxon>
        <taxon>fabids</taxon>
        <taxon>Rosales</taxon>
        <taxon>Rosaceae</taxon>
        <taxon>Amygdaloideae</taxon>
        <taxon>Amygdaleae</taxon>
        <taxon>Prunus</taxon>
    </lineage>
</organism>
<dbReference type="PANTHER" id="PTHR33103">
    <property type="entry name" value="OS01G0153900 PROTEIN"/>
    <property type="match status" value="1"/>
</dbReference>
<dbReference type="Gramene" id="Pav_sc0002474.1_g330.1.br:mrna">
    <property type="protein sequence ID" value="Pav_sc0002474.1_g330.1.br:mrna"/>
    <property type="gene ID" value="Pav_sc0002474.1_g330.1.br"/>
</dbReference>
<keyword evidence="1" id="KW-1185">Reference proteome</keyword>
<dbReference type="PANTHER" id="PTHR33103:SF27">
    <property type="entry name" value="OS04G0594700 PROTEIN"/>
    <property type="match status" value="1"/>
</dbReference>
<proteinExistence type="predicted"/>
<evidence type="ECO:0000313" key="2">
    <source>
        <dbReference type="RefSeq" id="XP_021832761.1"/>
    </source>
</evidence>
<dbReference type="Pfam" id="PF05056">
    <property type="entry name" value="DUF674"/>
    <property type="match status" value="2"/>
</dbReference>
<name>A0A6P5U0B0_PRUAV</name>
<protein>
    <submittedName>
        <fullName evidence="2">Uncharacterized protein LOC110772613</fullName>
    </submittedName>
</protein>
<dbReference type="AlphaFoldDB" id="A0A6P5U0B0"/>
<dbReference type="GeneID" id="110772613"/>
<accession>A0A6P5U0B0</accession>
<dbReference type="KEGG" id="pavi:110772613"/>
<dbReference type="InterPro" id="IPR007750">
    <property type="entry name" value="DUF674"/>
</dbReference>
<dbReference type="RefSeq" id="XP_021832761.1">
    <property type="nucleotide sequence ID" value="XM_021977069.1"/>
</dbReference>
<gene>
    <name evidence="2" type="primary">LOC110772613</name>
</gene>
<reference evidence="2" key="1">
    <citation type="submission" date="2025-08" db="UniProtKB">
        <authorList>
            <consortium name="RefSeq"/>
        </authorList>
    </citation>
    <scope>IDENTIFICATION</scope>
</reference>
<evidence type="ECO:0000313" key="1">
    <source>
        <dbReference type="Proteomes" id="UP000515124"/>
    </source>
</evidence>
<sequence length="312" mass="34814">MADKTVKNIISLQAVVDKRSNKIIFVESDKDFIDVLLSFLTILMGAIVKRDTKHLVSRCMNNLSASVWGLFQTEACKEMLLCPHNGAESHSENLKLKIDNDEPTRCMNVKCPLSVSSSVEQDGGIFVKESARFIVSVDLRMMSPLSVASDPVFTKLGAMNENSTTEQRTLNIGAHEVLNLLLRSLVSKKPLSEILLKLDPVPIPNPNLSLDQLILTSIESLLLGDIMNEEEEERIVVKLTVSVSKDIVCYPEAGEDFANLLLSFLTVPLGFIVKYMRDASFKGCIDQLHKCVKDLDEQHLKSNYHREILLSP</sequence>
<dbReference type="Proteomes" id="UP000515124">
    <property type="component" value="Unplaced"/>
</dbReference>